<feature type="region of interest" description="Disordered" evidence="1">
    <location>
        <begin position="1"/>
        <end position="43"/>
    </location>
</feature>
<keyword evidence="2" id="KW-0614">Plasmid</keyword>
<dbReference type="Proteomes" id="UP000253606">
    <property type="component" value="Plasmid pACPOL3"/>
</dbReference>
<evidence type="ECO:0000313" key="3">
    <source>
        <dbReference type="Proteomes" id="UP000253606"/>
    </source>
</evidence>
<feature type="compositionally biased region" description="Low complexity" evidence="1">
    <location>
        <begin position="19"/>
        <end position="30"/>
    </location>
</feature>
<keyword evidence="3" id="KW-1185">Reference proteome</keyword>
<protein>
    <submittedName>
        <fullName evidence="2">Uncharacterized protein</fullName>
    </submittedName>
</protein>
<dbReference type="EMBL" id="CP030844">
    <property type="protein sequence ID" value="AXC16425.1"/>
    <property type="molecule type" value="Genomic_DNA"/>
</dbReference>
<accession>A0A2Z5GCS3</accession>
<evidence type="ECO:0000256" key="1">
    <source>
        <dbReference type="SAM" id="MobiDB-lite"/>
    </source>
</evidence>
<sequence>MHQADVNKDVVVGEEGQPLSGFNSGSGLSGQTEGSGGQAPDTQEMLREIYLKGIGITG</sequence>
<dbReference type="AlphaFoldDB" id="A0A2Z5GCS3"/>
<evidence type="ECO:0000313" key="2">
    <source>
        <dbReference type="EMBL" id="AXC16425.1"/>
    </source>
</evidence>
<name>A0A2Z5GCS3_9BACT</name>
<gene>
    <name evidence="2" type="ORF">ACPOL_7235</name>
</gene>
<proteinExistence type="predicted"/>
<geneLocation type="plasmid" evidence="3">
    <name>pacpol3</name>
</geneLocation>
<dbReference type="KEGG" id="abas:ACPOL_7235"/>
<organism evidence="2 3">
    <name type="scientific">Acidisarcina polymorpha</name>
    <dbReference type="NCBI Taxonomy" id="2211140"/>
    <lineage>
        <taxon>Bacteria</taxon>
        <taxon>Pseudomonadati</taxon>
        <taxon>Acidobacteriota</taxon>
        <taxon>Terriglobia</taxon>
        <taxon>Terriglobales</taxon>
        <taxon>Acidobacteriaceae</taxon>
        <taxon>Acidisarcina</taxon>
    </lineage>
</organism>
<reference evidence="2 3" key="1">
    <citation type="journal article" date="2018" name="Front. Microbiol.">
        <title>Hydrolytic Capabilities as a Key to Environmental Success: Chitinolytic and Cellulolytic Acidobacteria From Acidic Sub-arctic Soils and Boreal Peatlands.</title>
        <authorList>
            <person name="Belova S.E."/>
            <person name="Ravin N.V."/>
            <person name="Pankratov T.A."/>
            <person name="Rakitin A.L."/>
            <person name="Ivanova A.A."/>
            <person name="Beletsky A.V."/>
            <person name="Mardanov A.V."/>
            <person name="Sinninghe Damste J.S."/>
            <person name="Dedysh S.N."/>
        </authorList>
    </citation>
    <scope>NUCLEOTIDE SEQUENCE [LARGE SCALE GENOMIC DNA]</scope>
    <source>
        <strain evidence="2 3">SBC82</strain>
        <plasmid evidence="3">pacpol3</plasmid>
    </source>
</reference>